<dbReference type="InterPro" id="IPR012337">
    <property type="entry name" value="RNaseH-like_sf"/>
</dbReference>
<feature type="domain" description="Integrase catalytic" evidence="3">
    <location>
        <begin position="404"/>
        <end position="586"/>
    </location>
</feature>
<dbReference type="GO" id="GO:0003676">
    <property type="term" value="F:nucleic acid binding"/>
    <property type="evidence" value="ECO:0007669"/>
    <property type="project" value="InterPro"/>
</dbReference>
<evidence type="ECO:0000256" key="1">
    <source>
        <dbReference type="SAM" id="Coils"/>
    </source>
</evidence>
<dbReference type="SUPFAM" id="SSF53098">
    <property type="entry name" value="Ribonuclease H-like"/>
    <property type="match status" value="1"/>
</dbReference>
<proteinExistence type="predicted"/>
<dbReference type="Gene3D" id="3.30.420.10">
    <property type="entry name" value="Ribonuclease H-like superfamily/Ribonuclease H"/>
    <property type="match status" value="1"/>
</dbReference>
<protein>
    <recommendedName>
        <fullName evidence="3">Integrase catalytic domain-containing protein</fullName>
    </recommendedName>
</protein>
<feature type="coiled-coil region" evidence="1">
    <location>
        <begin position="80"/>
        <end position="121"/>
    </location>
</feature>
<evidence type="ECO:0000259" key="3">
    <source>
        <dbReference type="PROSITE" id="PS50994"/>
    </source>
</evidence>
<dbReference type="Proteomes" id="UP000814243">
    <property type="component" value="Unassembled WGS sequence"/>
</dbReference>
<dbReference type="Pfam" id="PF21789">
    <property type="entry name" value="TNP-like_RNaseH_C"/>
    <property type="match status" value="1"/>
</dbReference>
<feature type="compositionally biased region" description="Low complexity" evidence="2">
    <location>
        <begin position="20"/>
        <end position="61"/>
    </location>
</feature>
<dbReference type="PROSITE" id="PS50994">
    <property type="entry name" value="INTEGRASE"/>
    <property type="match status" value="1"/>
</dbReference>
<dbReference type="EMBL" id="JACEFF010000656">
    <property type="protein sequence ID" value="KAH9633306.1"/>
    <property type="molecule type" value="Genomic_DNA"/>
</dbReference>
<dbReference type="Pfam" id="PF18701">
    <property type="entry name" value="DUF5641"/>
    <property type="match status" value="1"/>
</dbReference>
<dbReference type="InterPro" id="IPR036397">
    <property type="entry name" value="RNaseH_sf"/>
</dbReference>
<organism evidence="4 5">
    <name type="scientific">Spodoptera exigua</name>
    <name type="common">Beet armyworm</name>
    <name type="synonym">Noctua fulgens</name>
    <dbReference type="NCBI Taxonomy" id="7107"/>
    <lineage>
        <taxon>Eukaryota</taxon>
        <taxon>Metazoa</taxon>
        <taxon>Ecdysozoa</taxon>
        <taxon>Arthropoda</taxon>
        <taxon>Hexapoda</taxon>
        <taxon>Insecta</taxon>
        <taxon>Pterygota</taxon>
        <taxon>Neoptera</taxon>
        <taxon>Endopterygota</taxon>
        <taxon>Lepidoptera</taxon>
        <taxon>Glossata</taxon>
        <taxon>Ditrysia</taxon>
        <taxon>Noctuoidea</taxon>
        <taxon>Noctuidae</taxon>
        <taxon>Amphipyrinae</taxon>
        <taxon>Spodoptera</taxon>
    </lineage>
</organism>
<keyword evidence="1" id="KW-0175">Coiled coil</keyword>
<evidence type="ECO:0000313" key="4">
    <source>
        <dbReference type="EMBL" id="KAH9633306.1"/>
    </source>
</evidence>
<dbReference type="GO" id="GO:0015074">
    <property type="term" value="P:DNA integration"/>
    <property type="evidence" value="ECO:0007669"/>
    <property type="project" value="InterPro"/>
</dbReference>
<evidence type="ECO:0000313" key="5">
    <source>
        <dbReference type="Proteomes" id="UP000814243"/>
    </source>
</evidence>
<dbReference type="Pfam" id="PF21787">
    <property type="entry name" value="TNP-like_RNaseH_N"/>
    <property type="match status" value="1"/>
</dbReference>
<feature type="compositionally biased region" description="Basic residues" evidence="2">
    <location>
        <begin position="70"/>
        <end position="79"/>
    </location>
</feature>
<dbReference type="PANTHER" id="PTHR47331">
    <property type="entry name" value="PHD-TYPE DOMAIN-CONTAINING PROTEIN"/>
    <property type="match status" value="1"/>
</dbReference>
<dbReference type="InterPro" id="IPR041588">
    <property type="entry name" value="Integrase_H2C2"/>
</dbReference>
<gene>
    <name evidence="4" type="ORF">HF086_007654</name>
</gene>
<feature type="region of interest" description="Disordered" evidence="2">
    <location>
        <begin position="1"/>
        <end position="79"/>
    </location>
</feature>
<accession>A0A922MAZ9</accession>
<dbReference type="InterPro" id="IPR001584">
    <property type="entry name" value="Integrase_cat-core"/>
</dbReference>
<dbReference type="Pfam" id="PF21788">
    <property type="entry name" value="TNP-like_GBD"/>
    <property type="match status" value="1"/>
</dbReference>
<evidence type="ECO:0000256" key="2">
    <source>
        <dbReference type="SAM" id="MobiDB-lite"/>
    </source>
</evidence>
<dbReference type="InterPro" id="IPR048365">
    <property type="entry name" value="TNP-like_RNaseH_N"/>
</dbReference>
<name>A0A922MAZ9_SPOEX</name>
<dbReference type="Pfam" id="PF17921">
    <property type="entry name" value="Integrase_H2C2"/>
    <property type="match status" value="1"/>
</dbReference>
<dbReference type="AlphaFoldDB" id="A0A922MAZ9"/>
<comment type="caution">
    <text evidence="4">The sequence shown here is derived from an EMBL/GenBank/DDBJ whole genome shotgun (WGS) entry which is preliminary data.</text>
</comment>
<dbReference type="InterPro" id="IPR048367">
    <property type="entry name" value="TNP-like_RNaseH_C"/>
</dbReference>
<dbReference type="InterPro" id="IPR048366">
    <property type="entry name" value="TNP-like_GBD"/>
</dbReference>
<dbReference type="InterPro" id="IPR040676">
    <property type="entry name" value="DUF5641"/>
</dbReference>
<reference evidence="4" key="1">
    <citation type="journal article" date="2021" name="G3 (Bethesda)">
        <title>Genome and transcriptome analysis of the beet armyworm Spodoptera exigua reveals targets for pest control. .</title>
        <authorList>
            <person name="Simon S."/>
            <person name="Breeschoten T."/>
            <person name="Jansen H.J."/>
            <person name="Dirks R.P."/>
            <person name="Schranz M.E."/>
            <person name="Ros V.I.D."/>
        </authorList>
    </citation>
    <scope>NUCLEOTIDE SEQUENCE</scope>
    <source>
        <strain evidence="4">TB_SE_WUR_2020</strain>
    </source>
</reference>
<sequence>MVLTRSQSGDSRREQTQEEPSVTAGPGASSSAPESSSVGVSGTGSGSTTTTNTDTTRTHGTLKPVETRSHRSTSSKKKRLAELEARERLAEMKVKQAQAERELQEIQLQRIRTEAESSEDEDDLASVRIGTWLARPAPPPGRKSRKEWPQNKKVIALTDTGEERVKCHVINNTTMNDHLPNITRFSKWTRLIRTTARLLQFIDLCKPSKHTVEYKCTKKKATKDPTWKRTHKNKLVKKFTQNMINNKTVNYILIPASYIQRAEEQWIKGSQAESFSKEIAAIKENKPTPGDSPLSVLSTYLDNAGVIRLRGRITAVQDVNEEIKNPIILEGKHRYTKLYIAYVHESLHHGGTEITVNEIRQRLWITKLRPSVKNVIKGCLYCKIKKAKPANPSTGNLPYPRLAHHARPFTFTGLDYFGPISVSVGRHKEKRYGALFTCLTCRAIHIEIANSLSADSAIAALRRFIARRGSPKEIWSDNATCFKAADRELGESALSALGSESNARSISWKYIPPAAPFMGGAWERMVRAVKEALYVTLKEVHPSDETLATLLAEVENTVNSRPLTHVNVSPDEPEALTPNHILIGPNPHVPSPGNFTAADITARHQWRRAQALADVFWRRWVREYLPLLQNRREPYGSGTPPKVGDVVVICDSNLPRNTWPKGRVTQVLPGADGEIRVVDVMTRGLVLRRPTKRIVVLPTESPEGDGGRSVHDRIITGEPGFSDESFVALKEKAKSSERKLICALSADEMSIRQQSIWDGQKNCGYVDMGTGTSEDCKTLASEAYVFLLNAVNDNFKLPLGYFLVHGLNAEQKVNLIKLCLIKCHDAGVKVVSLTFDGHSTNITTMKLLGCKLDYENELKTTFKHPVDQYDIAVFLDPVHMFKLIRNNWESKRTILDENEEEINWNLCELNKLQENEGLHIANKLTRRHIMFRNNIMKVKLASQTLSKSVATSLKFCREDVKLLAFRKSKATEVFVSNMNDLFDIFNSRNMKQFDLKQPLNSSNKDMVFNFLGKIKTHILNLKIKNITKRKVNRDGRKVQVIMKTYKPILECNCKTGFLGILIGIESLKSLYASLVEVDNQLVFLPTYKFSQDHLELLFGMIRMHGGHNDNPNVKQFKGIYRKVLCHLELKVSDSGNCIPLENIGILNCSSSTKSINSSAYLRRFEDDEQINNEGLLAITENGGSIAKLLSTELP</sequence>